<dbReference type="Proteomes" id="UP000663860">
    <property type="component" value="Unassembled WGS sequence"/>
</dbReference>
<reference evidence="1" key="1">
    <citation type="submission" date="2021-02" db="EMBL/GenBank/DDBJ databases">
        <authorList>
            <person name="Nowell W R."/>
        </authorList>
    </citation>
    <scope>NUCLEOTIDE SEQUENCE</scope>
</reference>
<name>A0A814BRL3_9BILA</name>
<comment type="caution">
    <text evidence="1">The sequence shown here is derived from an EMBL/GenBank/DDBJ whole genome shotgun (WGS) entry which is preliminary data.</text>
</comment>
<dbReference type="EMBL" id="CAJNOE010000115">
    <property type="protein sequence ID" value="CAF0933048.1"/>
    <property type="molecule type" value="Genomic_DNA"/>
</dbReference>
<evidence type="ECO:0000313" key="2">
    <source>
        <dbReference type="Proteomes" id="UP000663860"/>
    </source>
</evidence>
<sequence length="217" mass="24226">MTAESSSKILVQFQPNTPKNFPLTCIFNRYKYNQTLNSYQKIGPAIPVTIQDGALDGGINLHLSPGEDSEQCYKYCTTSKPLAHIGQYRAHQTRPATNFKGALRDGIELHLTASEEKMPRFLLTATAKDGQQMEFKSITSITLGSRGLVNITNPHHLNIMLLMHTIYRISLFCLSFHRIITLLSSVLGQLSHFSLKLKGFTSISDPSTISDDIIQQL</sequence>
<evidence type="ECO:0000313" key="1">
    <source>
        <dbReference type="EMBL" id="CAF0933048.1"/>
    </source>
</evidence>
<dbReference type="AlphaFoldDB" id="A0A814BRL3"/>
<accession>A0A814BRL3</accession>
<protein>
    <submittedName>
        <fullName evidence="1">Uncharacterized protein</fullName>
    </submittedName>
</protein>
<gene>
    <name evidence="1" type="ORF">IZO911_LOCUS13984</name>
</gene>
<organism evidence="1 2">
    <name type="scientific">Adineta steineri</name>
    <dbReference type="NCBI Taxonomy" id="433720"/>
    <lineage>
        <taxon>Eukaryota</taxon>
        <taxon>Metazoa</taxon>
        <taxon>Spiralia</taxon>
        <taxon>Gnathifera</taxon>
        <taxon>Rotifera</taxon>
        <taxon>Eurotatoria</taxon>
        <taxon>Bdelloidea</taxon>
        <taxon>Adinetida</taxon>
        <taxon>Adinetidae</taxon>
        <taxon>Adineta</taxon>
    </lineage>
</organism>
<proteinExistence type="predicted"/>